<keyword evidence="4" id="KW-1185">Reference proteome</keyword>
<reference evidence="2" key="3">
    <citation type="submission" date="2011-03" db="EMBL/GenBank/DDBJ databases">
        <title>Annotation of Magnaporthe poae ATCC 64411.</title>
        <authorList>
            <person name="Ma L.-J."/>
            <person name="Dead R."/>
            <person name="Young S.K."/>
            <person name="Zeng Q."/>
            <person name="Gargeya S."/>
            <person name="Fitzgerald M."/>
            <person name="Haas B."/>
            <person name="Abouelleil A."/>
            <person name="Alvarado L."/>
            <person name="Arachchi H.M."/>
            <person name="Berlin A."/>
            <person name="Brown A."/>
            <person name="Chapman S.B."/>
            <person name="Chen Z."/>
            <person name="Dunbar C."/>
            <person name="Freedman E."/>
            <person name="Gearin G."/>
            <person name="Gellesch M."/>
            <person name="Goldberg J."/>
            <person name="Griggs A."/>
            <person name="Gujja S."/>
            <person name="Heiman D."/>
            <person name="Howarth C."/>
            <person name="Larson L."/>
            <person name="Lui A."/>
            <person name="MacDonald P.J.P."/>
            <person name="Mehta T."/>
            <person name="Montmayeur A."/>
            <person name="Murphy C."/>
            <person name="Neiman D."/>
            <person name="Pearson M."/>
            <person name="Priest M."/>
            <person name="Roberts A."/>
            <person name="Saif S."/>
            <person name="Shea T."/>
            <person name="Shenoy N."/>
            <person name="Sisk P."/>
            <person name="Stolte C."/>
            <person name="Sykes S."/>
            <person name="Yandava C."/>
            <person name="Wortman J."/>
            <person name="Nusbaum C."/>
            <person name="Birren B."/>
        </authorList>
    </citation>
    <scope>NUCLEOTIDE SEQUENCE</scope>
    <source>
        <strain evidence="2">ATCC 64411</strain>
    </source>
</reference>
<dbReference type="EMBL" id="ADBL01002567">
    <property type="status" value="NOT_ANNOTATED_CDS"/>
    <property type="molecule type" value="Genomic_DNA"/>
</dbReference>
<dbReference type="PANTHER" id="PTHR10622">
    <property type="entry name" value="HET DOMAIN-CONTAINING PROTEIN"/>
    <property type="match status" value="1"/>
</dbReference>
<dbReference type="PANTHER" id="PTHR10622:SF10">
    <property type="entry name" value="HET DOMAIN-CONTAINING PROTEIN"/>
    <property type="match status" value="1"/>
</dbReference>
<reference evidence="3" key="4">
    <citation type="journal article" date="2015" name="G3 (Bethesda)">
        <title>Genome sequences of three phytopathogenic species of the Magnaporthaceae family of fungi.</title>
        <authorList>
            <person name="Okagaki L.H."/>
            <person name="Nunes C.C."/>
            <person name="Sailsbery J."/>
            <person name="Clay B."/>
            <person name="Brown D."/>
            <person name="John T."/>
            <person name="Oh Y."/>
            <person name="Young N."/>
            <person name="Fitzgerald M."/>
            <person name="Haas B.J."/>
            <person name="Zeng Q."/>
            <person name="Young S."/>
            <person name="Adiconis X."/>
            <person name="Fan L."/>
            <person name="Levin J.Z."/>
            <person name="Mitchell T.K."/>
            <person name="Okubara P.A."/>
            <person name="Farman M.L."/>
            <person name="Kohn L.M."/>
            <person name="Birren B."/>
            <person name="Ma L.-J."/>
            <person name="Dean R.A."/>
        </authorList>
    </citation>
    <scope>NUCLEOTIDE SEQUENCE</scope>
    <source>
        <strain evidence="3">ATCC 64411 / 73-15</strain>
    </source>
</reference>
<dbReference type="VEuPathDB" id="FungiDB:MAPG_10009"/>
<dbReference type="eggNOG" id="ENOG502RX29">
    <property type="taxonomic scope" value="Eukaryota"/>
</dbReference>
<dbReference type="OMA" id="IFAWRAD"/>
<reference evidence="4" key="1">
    <citation type="submission" date="2010-05" db="EMBL/GenBank/DDBJ databases">
        <title>The genome sequence of Magnaporthe poae strain ATCC 64411.</title>
        <authorList>
            <person name="Ma L.-J."/>
            <person name="Dead R."/>
            <person name="Young S."/>
            <person name="Zeng Q."/>
            <person name="Koehrsen M."/>
            <person name="Alvarado L."/>
            <person name="Berlin A."/>
            <person name="Chapman S.B."/>
            <person name="Chen Z."/>
            <person name="Freedman E."/>
            <person name="Gellesch M."/>
            <person name="Goldberg J."/>
            <person name="Griggs A."/>
            <person name="Gujja S."/>
            <person name="Heilman E.R."/>
            <person name="Heiman D."/>
            <person name="Hepburn T."/>
            <person name="Howarth C."/>
            <person name="Jen D."/>
            <person name="Larson L."/>
            <person name="Mehta T."/>
            <person name="Neiman D."/>
            <person name="Pearson M."/>
            <person name="Roberts A."/>
            <person name="Saif S."/>
            <person name="Shea T."/>
            <person name="Shenoy N."/>
            <person name="Sisk P."/>
            <person name="Stolte C."/>
            <person name="Sykes S."/>
            <person name="Walk T."/>
            <person name="White J."/>
            <person name="Yandava C."/>
            <person name="Haas B."/>
            <person name="Nusbaum C."/>
            <person name="Birren B."/>
        </authorList>
    </citation>
    <scope>NUCLEOTIDE SEQUENCE [LARGE SCALE GENOMIC DNA]</scope>
    <source>
        <strain evidence="4">ATCC 64411 / 73-15</strain>
    </source>
</reference>
<name>A0A0C4EBG2_MAGP6</name>
<dbReference type="InterPro" id="IPR010730">
    <property type="entry name" value="HET"/>
</dbReference>
<evidence type="ECO:0000313" key="2">
    <source>
        <dbReference type="EMBL" id="KLU91491.1"/>
    </source>
</evidence>
<feature type="domain" description="Heterokaryon incompatibility" evidence="1">
    <location>
        <begin position="21"/>
        <end position="150"/>
    </location>
</feature>
<dbReference type="EMBL" id="GL876977">
    <property type="protein sequence ID" value="KLU91491.1"/>
    <property type="molecule type" value="Genomic_DNA"/>
</dbReference>
<dbReference type="EnsemblFungi" id="MAPG_10009T0">
    <property type="protein sequence ID" value="MAPG_10009T0"/>
    <property type="gene ID" value="MAPG_10009"/>
</dbReference>
<evidence type="ECO:0000313" key="4">
    <source>
        <dbReference type="Proteomes" id="UP000011715"/>
    </source>
</evidence>
<sequence length="451" mass="51711">MRLINIKTLQLEEFTINPPQYAILSHTWGVDEVTFADFSNPSRRARRARQRKSGWAKIAGVCKQALKDKYDYVWVDTCCIDKSSSTELSEAINSMYSWYAHSGICYAYLEDVAYPSLGRRLSAREDQAWYDFGQPFANSRWYRRGWTLQELVAPRSVTFYDKSWVHIANRSEIAGRLSQITGIPSDVLGIRMTARSYPVGHRLSWAAGRRTTRPEDIAYSLMGLLNINMPLLYGEGTKAFLRLQEEVLRQHEDDSLFLWCSARGCDDRLSQLRGLLADSPDDFANFLDNRYYTFRRMERKGQRAVTDIRPSPALNTAVSVDSRGVRFDGHEKRPQVSGPENNGMWLCQMNCRIFGRPVSLYLQPVGPYRYGRARPSDIFIGSEHNSCEPAEIRTEPIILLKNDDAVRRHLLDEEHVYVSNVHEGGSPCTISTFERDGLPVRFQYVSPTSFL</sequence>
<reference evidence="3" key="5">
    <citation type="submission" date="2015-06" db="UniProtKB">
        <authorList>
            <consortium name="EnsemblFungi"/>
        </authorList>
    </citation>
    <scope>IDENTIFICATION</scope>
    <source>
        <strain evidence="3">ATCC 64411</strain>
    </source>
</reference>
<dbReference type="STRING" id="644358.A0A0C4EBG2"/>
<evidence type="ECO:0000259" key="1">
    <source>
        <dbReference type="Pfam" id="PF06985"/>
    </source>
</evidence>
<gene>
    <name evidence="2" type="ORF">MAPG_10009</name>
</gene>
<protein>
    <recommendedName>
        <fullName evidence="1">Heterokaryon incompatibility domain-containing protein</fullName>
    </recommendedName>
</protein>
<accession>A0A0C4EBG2</accession>
<dbReference type="OrthoDB" id="20872at2759"/>
<dbReference type="Proteomes" id="UP000011715">
    <property type="component" value="Unassembled WGS sequence"/>
</dbReference>
<dbReference type="Pfam" id="PF06985">
    <property type="entry name" value="HET"/>
    <property type="match status" value="1"/>
</dbReference>
<dbReference type="AlphaFoldDB" id="A0A0C4EBG2"/>
<proteinExistence type="predicted"/>
<evidence type="ECO:0000313" key="3">
    <source>
        <dbReference type="EnsemblFungi" id="MAPG_10009T0"/>
    </source>
</evidence>
<reference evidence="2" key="2">
    <citation type="submission" date="2010-05" db="EMBL/GenBank/DDBJ databases">
        <title>The Genome Sequence of Magnaporthe poae strain ATCC 64411.</title>
        <authorList>
            <consortium name="The Broad Institute Genome Sequencing Platform"/>
            <consortium name="Broad Institute Genome Sequencing Center for Infectious Disease"/>
            <person name="Ma L.-J."/>
            <person name="Dead R."/>
            <person name="Young S."/>
            <person name="Zeng Q."/>
            <person name="Koehrsen M."/>
            <person name="Alvarado L."/>
            <person name="Berlin A."/>
            <person name="Chapman S.B."/>
            <person name="Chen Z."/>
            <person name="Freedman E."/>
            <person name="Gellesch M."/>
            <person name="Goldberg J."/>
            <person name="Griggs A."/>
            <person name="Gujja S."/>
            <person name="Heilman E.R."/>
            <person name="Heiman D."/>
            <person name="Hepburn T."/>
            <person name="Howarth C."/>
            <person name="Jen D."/>
            <person name="Larson L."/>
            <person name="Mehta T."/>
            <person name="Neiman D."/>
            <person name="Pearson M."/>
            <person name="Roberts A."/>
            <person name="Saif S."/>
            <person name="Shea T."/>
            <person name="Shenoy N."/>
            <person name="Sisk P."/>
            <person name="Stolte C."/>
            <person name="Sykes S."/>
            <person name="Walk T."/>
            <person name="White J."/>
            <person name="Yandava C."/>
            <person name="Haas B."/>
            <person name="Nusbaum C."/>
            <person name="Birren B."/>
        </authorList>
    </citation>
    <scope>NUCLEOTIDE SEQUENCE</scope>
    <source>
        <strain evidence="2">ATCC 64411</strain>
    </source>
</reference>
<organism evidence="3 4">
    <name type="scientific">Magnaporthiopsis poae (strain ATCC 64411 / 73-15)</name>
    <name type="common">Kentucky bluegrass fungus</name>
    <name type="synonym">Magnaporthe poae</name>
    <dbReference type="NCBI Taxonomy" id="644358"/>
    <lineage>
        <taxon>Eukaryota</taxon>
        <taxon>Fungi</taxon>
        <taxon>Dikarya</taxon>
        <taxon>Ascomycota</taxon>
        <taxon>Pezizomycotina</taxon>
        <taxon>Sordariomycetes</taxon>
        <taxon>Sordariomycetidae</taxon>
        <taxon>Magnaporthales</taxon>
        <taxon>Magnaporthaceae</taxon>
        <taxon>Magnaporthiopsis</taxon>
    </lineage>
</organism>